<sequence>MGRGDCSSLVAIAGGEDHWWLVSISRPHTPSVAPFPFAFSSGRSEKAIRIPIFRTVSHEPSNTRWRSGCGKVFSSFSSALTFDLTCVVPWVRVRWATDARHDGYRAKTLPSLKQYRVSRVVSDRGCRRIQSKQEHQPSADQNLWLLVWHRPHYASSPLAKHYLTRVQRPLVHSAAAMAPCRWRMRRSDG</sequence>
<gene>
    <name evidence="1" type="ORF">BO99DRAFT_80304</name>
</gene>
<accession>A0A2V5HC54</accession>
<organism evidence="1 2">
    <name type="scientific">Aspergillus violaceofuscus (strain CBS 115571)</name>
    <dbReference type="NCBI Taxonomy" id="1450538"/>
    <lineage>
        <taxon>Eukaryota</taxon>
        <taxon>Fungi</taxon>
        <taxon>Dikarya</taxon>
        <taxon>Ascomycota</taxon>
        <taxon>Pezizomycotina</taxon>
        <taxon>Eurotiomycetes</taxon>
        <taxon>Eurotiomycetidae</taxon>
        <taxon>Eurotiales</taxon>
        <taxon>Aspergillaceae</taxon>
        <taxon>Aspergillus</taxon>
    </lineage>
</organism>
<name>A0A2V5HC54_ASPV1</name>
<reference evidence="1 2" key="1">
    <citation type="submission" date="2018-02" db="EMBL/GenBank/DDBJ databases">
        <title>The genomes of Aspergillus section Nigri reveals drivers in fungal speciation.</title>
        <authorList>
            <consortium name="DOE Joint Genome Institute"/>
            <person name="Vesth T.C."/>
            <person name="Nybo J."/>
            <person name="Theobald S."/>
            <person name="Brandl J."/>
            <person name="Frisvad J.C."/>
            <person name="Nielsen K.F."/>
            <person name="Lyhne E.K."/>
            <person name="Kogle M.E."/>
            <person name="Kuo A."/>
            <person name="Riley R."/>
            <person name="Clum A."/>
            <person name="Nolan M."/>
            <person name="Lipzen A."/>
            <person name="Salamov A."/>
            <person name="Henrissat B."/>
            <person name="Wiebenga A."/>
            <person name="De vries R.P."/>
            <person name="Grigoriev I.V."/>
            <person name="Mortensen U.H."/>
            <person name="Andersen M.R."/>
            <person name="Baker S.E."/>
        </authorList>
    </citation>
    <scope>NUCLEOTIDE SEQUENCE [LARGE SCALE GENOMIC DNA]</scope>
    <source>
        <strain evidence="1 2">CBS 115571</strain>
    </source>
</reference>
<proteinExistence type="predicted"/>
<dbReference type="EMBL" id="KZ825118">
    <property type="protein sequence ID" value="PYI21211.1"/>
    <property type="molecule type" value="Genomic_DNA"/>
</dbReference>
<keyword evidence="2" id="KW-1185">Reference proteome</keyword>
<dbReference type="Proteomes" id="UP000249829">
    <property type="component" value="Unassembled WGS sequence"/>
</dbReference>
<evidence type="ECO:0000313" key="2">
    <source>
        <dbReference type="Proteomes" id="UP000249829"/>
    </source>
</evidence>
<protein>
    <submittedName>
        <fullName evidence="1">Uncharacterized protein</fullName>
    </submittedName>
</protein>
<evidence type="ECO:0000313" key="1">
    <source>
        <dbReference type="EMBL" id="PYI21211.1"/>
    </source>
</evidence>
<dbReference type="AlphaFoldDB" id="A0A2V5HC54"/>